<gene>
    <name evidence="1" type="ORF">L6452_08080</name>
</gene>
<accession>A0ACB9DHE2</accession>
<protein>
    <submittedName>
        <fullName evidence="1">Uncharacterized protein</fullName>
    </submittedName>
</protein>
<evidence type="ECO:0000313" key="1">
    <source>
        <dbReference type="EMBL" id="KAI3745676.1"/>
    </source>
</evidence>
<reference evidence="1 2" key="2">
    <citation type="journal article" date="2022" name="Mol. Ecol. Resour.">
        <title>The genomes of chicory, endive, great burdock and yacon provide insights into Asteraceae paleo-polyploidization history and plant inulin production.</title>
        <authorList>
            <person name="Fan W."/>
            <person name="Wang S."/>
            <person name="Wang H."/>
            <person name="Wang A."/>
            <person name="Jiang F."/>
            <person name="Liu H."/>
            <person name="Zhao H."/>
            <person name="Xu D."/>
            <person name="Zhang Y."/>
        </authorList>
    </citation>
    <scope>NUCLEOTIDE SEQUENCE [LARGE SCALE GENOMIC DNA]</scope>
    <source>
        <strain evidence="2">cv. Niubang</strain>
    </source>
</reference>
<dbReference type="Proteomes" id="UP001055879">
    <property type="component" value="Linkage Group LG03"/>
</dbReference>
<evidence type="ECO:0000313" key="2">
    <source>
        <dbReference type="Proteomes" id="UP001055879"/>
    </source>
</evidence>
<comment type="caution">
    <text evidence="1">The sequence shown here is derived from an EMBL/GenBank/DDBJ whole genome shotgun (WGS) entry which is preliminary data.</text>
</comment>
<proteinExistence type="predicted"/>
<reference evidence="2" key="1">
    <citation type="journal article" date="2022" name="Mol. Ecol. Resour.">
        <title>The genomes of chicory, endive, great burdock and yacon provide insights into Asteraceae palaeo-polyploidization history and plant inulin production.</title>
        <authorList>
            <person name="Fan W."/>
            <person name="Wang S."/>
            <person name="Wang H."/>
            <person name="Wang A."/>
            <person name="Jiang F."/>
            <person name="Liu H."/>
            <person name="Zhao H."/>
            <person name="Xu D."/>
            <person name="Zhang Y."/>
        </authorList>
    </citation>
    <scope>NUCLEOTIDE SEQUENCE [LARGE SCALE GENOMIC DNA]</scope>
    <source>
        <strain evidence="2">cv. Niubang</strain>
    </source>
</reference>
<organism evidence="1 2">
    <name type="scientific">Arctium lappa</name>
    <name type="common">Greater burdock</name>
    <name type="synonym">Lappa major</name>
    <dbReference type="NCBI Taxonomy" id="4217"/>
    <lineage>
        <taxon>Eukaryota</taxon>
        <taxon>Viridiplantae</taxon>
        <taxon>Streptophyta</taxon>
        <taxon>Embryophyta</taxon>
        <taxon>Tracheophyta</taxon>
        <taxon>Spermatophyta</taxon>
        <taxon>Magnoliopsida</taxon>
        <taxon>eudicotyledons</taxon>
        <taxon>Gunneridae</taxon>
        <taxon>Pentapetalae</taxon>
        <taxon>asterids</taxon>
        <taxon>campanulids</taxon>
        <taxon>Asterales</taxon>
        <taxon>Asteraceae</taxon>
        <taxon>Carduoideae</taxon>
        <taxon>Cardueae</taxon>
        <taxon>Arctiinae</taxon>
        <taxon>Arctium</taxon>
    </lineage>
</organism>
<dbReference type="EMBL" id="CM042049">
    <property type="protein sequence ID" value="KAI3745676.1"/>
    <property type="molecule type" value="Genomic_DNA"/>
</dbReference>
<name>A0ACB9DHE2_ARCLA</name>
<keyword evidence="2" id="KW-1185">Reference proteome</keyword>
<sequence length="319" mass="35876">MDRIEAEFRSLEKGNLTVRKYTRQFMEKLGLVGHVASIEKENIKACLKGLPADMMFMVRNSKASNLRETIEEAQFMEEVYARGKPEKVVVVVNKRKWESNFVPPKRSRPFVGNRNFSGYQEARWCRNCHSKHHGNCNPTPQSCYKCGKYDHTTRDCPIKELVCYECKTPGHMKRDCSKLTPGSVPEKRENPSRVPGRAFQMTADEAKASADAVSGTFILNSVPACVLFDSGSSFSFISELFRQKLVMPTNSLENALVVEIANGSQVLIRDVLKKCALGIEGREFPIDLMPMVIGGFDVVVGMDWLANNHAEIVCSKKLI</sequence>